<organism evidence="1 2">
    <name type="scientific">Dendrothele bispora (strain CBS 962.96)</name>
    <dbReference type="NCBI Taxonomy" id="1314807"/>
    <lineage>
        <taxon>Eukaryota</taxon>
        <taxon>Fungi</taxon>
        <taxon>Dikarya</taxon>
        <taxon>Basidiomycota</taxon>
        <taxon>Agaricomycotina</taxon>
        <taxon>Agaricomycetes</taxon>
        <taxon>Agaricomycetidae</taxon>
        <taxon>Agaricales</taxon>
        <taxon>Agaricales incertae sedis</taxon>
        <taxon>Dendrothele</taxon>
    </lineage>
</organism>
<gene>
    <name evidence="1" type="ORF">K435DRAFT_367811</name>
</gene>
<proteinExistence type="predicted"/>
<sequence length="334" mass="37247">MSQDARQVRTTVFDIIKDLVRGSETTGGYGYTDVRSILESCSKACARYSLCLSELLQEKSIEEHTPLFWAIVNRRRQRQGREQGERQEQEQGQDEEAGSPDLLTCLLFFTAPLQPSTVSDVRLACLLTSDQELFKRLRMSPDFAPLSGTDQMLLGATMIPDDVVVENLDGDDQAFAADLRITQFQKRMKISKEIGVEFIARGRMWKLAFKVSTNSEARPGAWCISLSLMENSAPTMLDSRLVIPYAQVSSDTPASPSGSKKSPIHIRMQTSDELVPPEMFKHTHQVREILVPLSADGVVRTLEYVGSPYIGPDDSLKARLEVKLAKPGQDCIIC</sequence>
<evidence type="ECO:0000313" key="1">
    <source>
        <dbReference type="EMBL" id="THV02029.1"/>
    </source>
</evidence>
<protein>
    <submittedName>
        <fullName evidence="1">Uncharacterized protein</fullName>
    </submittedName>
</protein>
<accession>A0A4S8MI33</accession>
<name>A0A4S8MI33_DENBC</name>
<keyword evidence="2" id="KW-1185">Reference proteome</keyword>
<dbReference type="Proteomes" id="UP000297245">
    <property type="component" value="Unassembled WGS sequence"/>
</dbReference>
<dbReference type="AlphaFoldDB" id="A0A4S8MI33"/>
<dbReference type="OrthoDB" id="2959034at2759"/>
<dbReference type="EMBL" id="ML179081">
    <property type="protein sequence ID" value="THV02029.1"/>
    <property type="molecule type" value="Genomic_DNA"/>
</dbReference>
<reference evidence="1 2" key="1">
    <citation type="journal article" date="2019" name="Nat. Ecol. Evol.">
        <title>Megaphylogeny resolves global patterns of mushroom evolution.</title>
        <authorList>
            <person name="Varga T."/>
            <person name="Krizsan K."/>
            <person name="Foldi C."/>
            <person name="Dima B."/>
            <person name="Sanchez-Garcia M."/>
            <person name="Sanchez-Ramirez S."/>
            <person name="Szollosi G.J."/>
            <person name="Szarkandi J.G."/>
            <person name="Papp V."/>
            <person name="Albert L."/>
            <person name="Andreopoulos W."/>
            <person name="Angelini C."/>
            <person name="Antonin V."/>
            <person name="Barry K.W."/>
            <person name="Bougher N.L."/>
            <person name="Buchanan P."/>
            <person name="Buyck B."/>
            <person name="Bense V."/>
            <person name="Catcheside P."/>
            <person name="Chovatia M."/>
            <person name="Cooper J."/>
            <person name="Damon W."/>
            <person name="Desjardin D."/>
            <person name="Finy P."/>
            <person name="Geml J."/>
            <person name="Haridas S."/>
            <person name="Hughes K."/>
            <person name="Justo A."/>
            <person name="Karasinski D."/>
            <person name="Kautmanova I."/>
            <person name="Kiss B."/>
            <person name="Kocsube S."/>
            <person name="Kotiranta H."/>
            <person name="LaButti K.M."/>
            <person name="Lechner B.E."/>
            <person name="Liimatainen K."/>
            <person name="Lipzen A."/>
            <person name="Lukacs Z."/>
            <person name="Mihaltcheva S."/>
            <person name="Morgado L.N."/>
            <person name="Niskanen T."/>
            <person name="Noordeloos M.E."/>
            <person name="Ohm R.A."/>
            <person name="Ortiz-Santana B."/>
            <person name="Ovrebo C."/>
            <person name="Racz N."/>
            <person name="Riley R."/>
            <person name="Savchenko A."/>
            <person name="Shiryaev A."/>
            <person name="Soop K."/>
            <person name="Spirin V."/>
            <person name="Szebenyi C."/>
            <person name="Tomsovsky M."/>
            <person name="Tulloss R.E."/>
            <person name="Uehling J."/>
            <person name="Grigoriev I.V."/>
            <person name="Vagvolgyi C."/>
            <person name="Papp T."/>
            <person name="Martin F.M."/>
            <person name="Miettinen O."/>
            <person name="Hibbett D.S."/>
            <person name="Nagy L.G."/>
        </authorList>
    </citation>
    <scope>NUCLEOTIDE SEQUENCE [LARGE SCALE GENOMIC DNA]</scope>
    <source>
        <strain evidence="1 2">CBS 962.96</strain>
    </source>
</reference>
<evidence type="ECO:0000313" key="2">
    <source>
        <dbReference type="Proteomes" id="UP000297245"/>
    </source>
</evidence>